<dbReference type="Proteomes" id="UP001589562">
    <property type="component" value="Unassembled WGS sequence"/>
</dbReference>
<dbReference type="Pfam" id="PF07689">
    <property type="entry name" value="KaiB"/>
    <property type="match status" value="1"/>
</dbReference>
<evidence type="ECO:0000259" key="1">
    <source>
        <dbReference type="SMART" id="SM01248"/>
    </source>
</evidence>
<dbReference type="InterPro" id="IPR039022">
    <property type="entry name" value="KaiB-like"/>
</dbReference>
<reference evidence="2 3" key="1">
    <citation type="submission" date="2024-09" db="EMBL/GenBank/DDBJ databases">
        <authorList>
            <person name="Sun Q."/>
            <person name="Mori K."/>
        </authorList>
    </citation>
    <scope>NUCLEOTIDE SEQUENCE [LARGE SCALE GENOMIC DNA]</scope>
    <source>
        <strain evidence="2 3">CECT 8365</strain>
    </source>
</reference>
<dbReference type="SUPFAM" id="SSF52833">
    <property type="entry name" value="Thioredoxin-like"/>
    <property type="match status" value="1"/>
</dbReference>
<proteinExistence type="predicted"/>
<feature type="domain" description="KaiB" evidence="1">
    <location>
        <begin position="16"/>
        <end position="97"/>
    </location>
</feature>
<dbReference type="EMBL" id="JBHMFE010000018">
    <property type="protein sequence ID" value="MFB9109785.1"/>
    <property type="molecule type" value="Genomic_DNA"/>
</dbReference>
<comment type="caution">
    <text evidence="2">The sequence shown here is derived from an EMBL/GenBank/DDBJ whole genome shotgun (WGS) entry which is preliminary data.</text>
</comment>
<organism evidence="2 3">
    <name type="scientific">Flavobacterium gyeonganense</name>
    <dbReference type="NCBI Taxonomy" id="1310418"/>
    <lineage>
        <taxon>Bacteria</taxon>
        <taxon>Pseudomonadati</taxon>
        <taxon>Bacteroidota</taxon>
        <taxon>Flavobacteriia</taxon>
        <taxon>Flavobacteriales</taxon>
        <taxon>Flavobacteriaceae</taxon>
        <taxon>Flavobacterium</taxon>
    </lineage>
</organism>
<sequence>MDNSTDETASSRHKFLLFVSGMSVKSGHAIENLRRICDQYLQNDYELEIVDISRDTEKAVIHQIVAIPTLIKTHPAPRRIILGDLSDEDKVLKILNLRE</sequence>
<dbReference type="InterPro" id="IPR036249">
    <property type="entry name" value="Thioredoxin-like_sf"/>
</dbReference>
<keyword evidence="3" id="KW-1185">Reference proteome</keyword>
<gene>
    <name evidence="2" type="ORF">ACFFVK_14450</name>
</gene>
<dbReference type="SMART" id="SM01248">
    <property type="entry name" value="KaiB"/>
    <property type="match status" value="1"/>
</dbReference>
<dbReference type="PANTHER" id="PTHR41709:SF2">
    <property type="entry name" value="CIRCADIAN CLOCK PROTEIN KAIB2"/>
    <property type="match status" value="1"/>
</dbReference>
<dbReference type="RefSeq" id="WP_223678343.1">
    <property type="nucleotide sequence ID" value="NZ_CP121112.1"/>
</dbReference>
<name>A0ABV5HD04_9FLAO</name>
<accession>A0ABV5HD04</accession>
<dbReference type="CDD" id="cd02978">
    <property type="entry name" value="KaiB_like"/>
    <property type="match status" value="1"/>
</dbReference>
<dbReference type="PANTHER" id="PTHR41709">
    <property type="entry name" value="KAIB-LIKE PROTEIN 1"/>
    <property type="match status" value="1"/>
</dbReference>
<evidence type="ECO:0000313" key="3">
    <source>
        <dbReference type="Proteomes" id="UP001589562"/>
    </source>
</evidence>
<protein>
    <submittedName>
        <fullName evidence="2">Circadian clock KaiB family protein</fullName>
    </submittedName>
</protein>
<dbReference type="Gene3D" id="3.40.30.10">
    <property type="entry name" value="Glutaredoxin"/>
    <property type="match status" value="1"/>
</dbReference>
<dbReference type="InterPro" id="IPR011649">
    <property type="entry name" value="KaiB_domain"/>
</dbReference>
<evidence type="ECO:0000313" key="2">
    <source>
        <dbReference type="EMBL" id="MFB9109785.1"/>
    </source>
</evidence>